<protein>
    <submittedName>
        <fullName evidence="2">Nuclear transport factor 2 family protein</fullName>
    </submittedName>
</protein>
<dbReference type="Gene3D" id="3.10.450.50">
    <property type="match status" value="1"/>
</dbReference>
<dbReference type="EMBL" id="JAHBFX010000009">
    <property type="protein sequence ID" value="MBZ6000176.1"/>
    <property type="molecule type" value="Genomic_DNA"/>
</dbReference>
<dbReference type="SUPFAM" id="SSF54427">
    <property type="entry name" value="NTF2-like"/>
    <property type="match status" value="1"/>
</dbReference>
<dbReference type="CDD" id="cd00531">
    <property type="entry name" value="NTF2_like"/>
    <property type="match status" value="1"/>
</dbReference>
<organism evidence="2 3">
    <name type="scientific">Leuconostoc gelidum subsp. gelidum</name>
    <dbReference type="NCBI Taxonomy" id="1607839"/>
    <lineage>
        <taxon>Bacteria</taxon>
        <taxon>Bacillati</taxon>
        <taxon>Bacillota</taxon>
        <taxon>Bacilli</taxon>
        <taxon>Lactobacillales</taxon>
        <taxon>Lactobacillaceae</taxon>
        <taxon>Leuconostoc</taxon>
        <taxon>Leuconostoc gelidum group</taxon>
    </lineage>
</organism>
<dbReference type="InterPro" id="IPR037401">
    <property type="entry name" value="SnoaL-like"/>
</dbReference>
<evidence type="ECO:0000313" key="2">
    <source>
        <dbReference type="EMBL" id="MBZ6000176.1"/>
    </source>
</evidence>
<comment type="caution">
    <text evidence="2">The sequence shown here is derived from an EMBL/GenBank/DDBJ whole genome shotgun (WGS) entry which is preliminary data.</text>
</comment>
<evidence type="ECO:0000313" key="3">
    <source>
        <dbReference type="Proteomes" id="UP000705994"/>
    </source>
</evidence>
<proteinExistence type="predicted"/>
<sequence>MSLTELEAKDAIREVIDRFSNLEIDVPAQTSFFTEDTHVMVHMNGTLAMDIHGAAELEKQFSAFTGGVKASQHLNGQQVITLNGENEATDTHYCRATLLTNENDQDYITDNYIRYTDTLVKINGEWKIKVRDQYFLMTEKRAIKA</sequence>
<dbReference type="Pfam" id="PF13577">
    <property type="entry name" value="SnoaL_4"/>
    <property type="match status" value="1"/>
</dbReference>
<evidence type="ECO:0000259" key="1">
    <source>
        <dbReference type="Pfam" id="PF13577"/>
    </source>
</evidence>
<feature type="domain" description="SnoaL-like" evidence="1">
    <location>
        <begin position="5"/>
        <end position="131"/>
    </location>
</feature>
<reference evidence="2 3" key="1">
    <citation type="submission" date="2021-05" db="EMBL/GenBank/DDBJ databases">
        <title>Pangenome of Leuconostoc gelidum warrants species status for Leuconostoc gelidum subsp. gasicomitatum.</title>
        <authorList>
            <person name="Johansson P."/>
            <person name="Sade E."/>
            <person name="Hultman J."/>
            <person name="Auvinen P."/>
            <person name="Bjorkroth J."/>
        </authorList>
    </citation>
    <scope>NUCLEOTIDE SEQUENCE [LARGE SCALE GENOMIC DNA]</scope>
    <source>
        <strain evidence="2 3">AMKR21</strain>
    </source>
</reference>
<accession>A0ABS7V5F6</accession>
<name>A0ABS7V5F6_LEUGE</name>
<dbReference type="InterPro" id="IPR032710">
    <property type="entry name" value="NTF2-like_dom_sf"/>
</dbReference>
<gene>
    <name evidence="2" type="ORF">KIJ07_07145</name>
</gene>
<dbReference type="RefSeq" id="WP_211636307.1">
    <property type="nucleotide sequence ID" value="NZ_JAHBFR010000001.1"/>
</dbReference>
<keyword evidence="3" id="KW-1185">Reference proteome</keyword>
<dbReference type="Proteomes" id="UP000705994">
    <property type="component" value="Unassembled WGS sequence"/>
</dbReference>